<keyword evidence="1 2" id="KW-0193">Cuticle</keyword>
<dbReference type="PANTHER" id="PTHR12236">
    <property type="entry name" value="STRUCTURAL CONTITUENT OF CUTICLE"/>
    <property type="match status" value="1"/>
</dbReference>
<reference evidence="4 5" key="1">
    <citation type="submission" date="2020-11" db="EMBL/GenBank/DDBJ databases">
        <authorList>
            <person name="Wallbank WR R."/>
            <person name="Pardo Diaz C."/>
            <person name="Kozak K."/>
            <person name="Martin S."/>
            <person name="Jiggins C."/>
            <person name="Moest M."/>
            <person name="Warren A I."/>
            <person name="Generalovic N T."/>
            <person name="Byers J.R.P. K."/>
            <person name="Montejo-Kovacevich G."/>
            <person name="Yen C E."/>
        </authorList>
    </citation>
    <scope>NUCLEOTIDE SEQUENCE [LARGE SCALE GENOMIC DNA]</scope>
</reference>
<sequence length="130" mass="13775">MNSFKATTLFVLSFLLFGFVHSGLIAPHAAAVPAVPLAVDTQYDPAPQYTFAYDIQDSLTGDSKSQQESRDGDVVKGSYSVVEPDGTVRTVIYTADPINGFNAVVQRGPAVPVKPVVPLPAGFAHAARII</sequence>
<dbReference type="GO" id="GO:0042302">
    <property type="term" value="F:structural constituent of cuticle"/>
    <property type="evidence" value="ECO:0007669"/>
    <property type="project" value="UniProtKB-UniRule"/>
</dbReference>
<keyword evidence="5" id="KW-1185">Reference proteome</keyword>
<evidence type="ECO:0000313" key="5">
    <source>
        <dbReference type="Proteomes" id="UP000594454"/>
    </source>
</evidence>
<organism evidence="4 5">
    <name type="scientific">Hermetia illucens</name>
    <name type="common">Black soldier fly</name>
    <dbReference type="NCBI Taxonomy" id="343691"/>
    <lineage>
        <taxon>Eukaryota</taxon>
        <taxon>Metazoa</taxon>
        <taxon>Ecdysozoa</taxon>
        <taxon>Arthropoda</taxon>
        <taxon>Hexapoda</taxon>
        <taxon>Insecta</taxon>
        <taxon>Pterygota</taxon>
        <taxon>Neoptera</taxon>
        <taxon>Endopterygota</taxon>
        <taxon>Diptera</taxon>
        <taxon>Brachycera</taxon>
        <taxon>Stratiomyomorpha</taxon>
        <taxon>Stratiomyidae</taxon>
        <taxon>Hermetiinae</taxon>
        <taxon>Hermetia</taxon>
    </lineage>
</organism>
<evidence type="ECO:0000256" key="3">
    <source>
        <dbReference type="SAM" id="SignalP"/>
    </source>
</evidence>
<evidence type="ECO:0000256" key="1">
    <source>
        <dbReference type="ARBA" id="ARBA00022460"/>
    </source>
</evidence>
<dbReference type="InterPro" id="IPR031311">
    <property type="entry name" value="CHIT_BIND_RR_consensus"/>
</dbReference>
<accession>A0A7R8UM03</accession>
<name>A0A7R8UM03_HERIL</name>
<dbReference type="InterPro" id="IPR000618">
    <property type="entry name" value="Insect_cuticle"/>
</dbReference>
<dbReference type="EMBL" id="LR899010">
    <property type="protein sequence ID" value="CAD7083342.1"/>
    <property type="molecule type" value="Genomic_DNA"/>
</dbReference>
<dbReference type="FunCoup" id="A0A7R8UM03">
    <property type="interactions" value="55"/>
</dbReference>
<feature type="chain" id="PRO_5031262127" evidence="3">
    <location>
        <begin position="23"/>
        <end position="130"/>
    </location>
</feature>
<dbReference type="AlphaFoldDB" id="A0A7R8UM03"/>
<dbReference type="InParanoid" id="A0A7R8UM03"/>
<dbReference type="Proteomes" id="UP000594454">
    <property type="component" value="Chromosome 2"/>
</dbReference>
<dbReference type="PROSITE" id="PS00233">
    <property type="entry name" value="CHIT_BIND_RR_1"/>
    <property type="match status" value="1"/>
</dbReference>
<dbReference type="PANTHER" id="PTHR12236:SF86">
    <property type="entry name" value="CCP84AC-RELATED"/>
    <property type="match status" value="1"/>
</dbReference>
<dbReference type="OrthoDB" id="10071059at2759"/>
<proteinExistence type="predicted"/>
<dbReference type="PRINTS" id="PR00947">
    <property type="entry name" value="CUTICLE"/>
</dbReference>
<evidence type="ECO:0000256" key="2">
    <source>
        <dbReference type="PROSITE-ProRule" id="PRU00497"/>
    </source>
</evidence>
<protein>
    <submittedName>
        <fullName evidence="4">Uncharacterized protein</fullName>
    </submittedName>
</protein>
<keyword evidence="3" id="KW-0732">Signal</keyword>
<dbReference type="Pfam" id="PF00379">
    <property type="entry name" value="Chitin_bind_4"/>
    <property type="match status" value="1"/>
</dbReference>
<dbReference type="PROSITE" id="PS51155">
    <property type="entry name" value="CHIT_BIND_RR_2"/>
    <property type="match status" value="1"/>
</dbReference>
<dbReference type="GO" id="GO:0005615">
    <property type="term" value="C:extracellular space"/>
    <property type="evidence" value="ECO:0007669"/>
    <property type="project" value="TreeGrafter"/>
</dbReference>
<dbReference type="GO" id="GO:0031012">
    <property type="term" value="C:extracellular matrix"/>
    <property type="evidence" value="ECO:0007669"/>
    <property type="project" value="TreeGrafter"/>
</dbReference>
<evidence type="ECO:0000313" key="4">
    <source>
        <dbReference type="EMBL" id="CAD7083342.1"/>
    </source>
</evidence>
<feature type="signal peptide" evidence="3">
    <location>
        <begin position="1"/>
        <end position="22"/>
    </location>
</feature>
<gene>
    <name evidence="4" type="ORF">HERILL_LOCUS6312</name>
</gene>
<dbReference type="OMA" id="KITIICC"/>
<dbReference type="InterPro" id="IPR051217">
    <property type="entry name" value="Insect_Cuticle_Struc_Prot"/>
</dbReference>